<dbReference type="GO" id="GO:0003676">
    <property type="term" value="F:nucleic acid binding"/>
    <property type="evidence" value="ECO:0007669"/>
    <property type="project" value="InterPro"/>
</dbReference>
<feature type="domain" description="RNase H type-1" evidence="1">
    <location>
        <begin position="336"/>
        <end position="398"/>
    </location>
</feature>
<keyword evidence="3" id="KW-1185">Reference proteome</keyword>
<dbReference type="AlphaFoldDB" id="A0AAE0CVE2"/>
<evidence type="ECO:0000313" key="2">
    <source>
        <dbReference type="EMBL" id="KAK2664303.1"/>
    </source>
</evidence>
<dbReference type="PANTHER" id="PTHR33116:SF86">
    <property type="entry name" value="REVERSE TRANSCRIPTASE DOMAIN-CONTAINING PROTEIN"/>
    <property type="match status" value="1"/>
</dbReference>
<proteinExistence type="predicted"/>
<protein>
    <recommendedName>
        <fullName evidence="1">RNase H type-1 domain-containing protein</fullName>
    </recommendedName>
</protein>
<dbReference type="InterPro" id="IPR002156">
    <property type="entry name" value="RNaseH_domain"/>
</dbReference>
<comment type="caution">
    <text evidence="2">The sequence shown here is derived from an EMBL/GenBank/DDBJ whole genome shotgun (WGS) entry which is preliminary data.</text>
</comment>
<dbReference type="Proteomes" id="UP001280121">
    <property type="component" value="Unassembled WGS sequence"/>
</dbReference>
<dbReference type="EMBL" id="JANJYI010000001">
    <property type="protein sequence ID" value="KAK2664303.1"/>
    <property type="molecule type" value="Genomic_DNA"/>
</dbReference>
<organism evidence="2 3">
    <name type="scientific">Dipteronia dyeriana</name>
    <dbReference type="NCBI Taxonomy" id="168575"/>
    <lineage>
        <taxon>Eukaryota</taxon>
        <taxon>Viridiplantae</taxon>
        <taxon>Streptophyta</taxon>
        <taxon>Embryophyta</taxon>
        <taxon>Tracheophyta</taxon>
        <taxon>Spermatophyta</taxon>
        <taxon>Magnoliopsida</taxon>
        <taxon>eudicotyledons</taxon>
        <taxon>Gunneridae</taxon>
        <taxon>Pentapetalae</taxon>
        <taxon>rosids</taxon>
        <taxon>malvids</taxon>
        <taxon>Sapindales</taxon>
        <taxon>Sapindaceae</taxon>
        <taxon>Hippocastanoideae</taxon>
        <taxon>Acereae</taxon>
        <taxon>Dipteronia</taxon>
    </lineage>
</organism>
<reference evidence="2" key="1">
    <citation type="journal article" date="2023" name="Plant J.">
        <title>Genome sequences and population genomics provide insights into the demographic history, inbreeding, and mutation load of two 'living fossil' tree species of Dipteronia.</title>
        <authorList>
            <person name="Feng Y."/>
            <person name="Comes H.P."/>
            <person name="Chen J."/>
            <person name="Zhu S."/>
            <person name="Lu R."/>
            <person name="Zhang X."/>
            <person name="Li P."/>
            <person name="Qiu J."/>
            <person name="Olsen K.M."/>
            <person name="Qiu Y."/>
        </authorList>
    </citation>
    <scope>NUCLEOTIDE SEQUENCE</scope>
    <source>
        <strain evidence="2">KIB01</strain>
    </source>
</reference>
<evidence type="ECO:0000313" key="3">
    <source>
        <dbReference type="Proteomes" id="UP001280121"/>
    </source>
</evidence>
<accession>A0AAE0CVE2</accession>
<name>A0AAE0CVE2_9ROSI</name>
<evidence type="ECO:0000259" key="1">
    <source>
        <dbReference type="Pfam" id="PF13456"/>
    </source>
</evidence>
<dbReference type="PANTHER" id="PTHR33116">
    <property type="entry name" value="REVERSE TRANSCRIPTASE ZINC-BINDING DOMAIN-CONTAINING PROTEIN-RELATED-RELATED"/>
    <property type="match status" value="1"/>
</dbReference>
<dbReference type="GO" id="GO:0004523">
    <property type="term" value="F:RNA-DNA hybrid ribonuclease activity"/>
    <property type="evidence" value="ECO:0007669"/>
    <property type="project" value="InterPro"/>
</dbReference>
<gene>
    <name evidence="2" type="ORF">Ddye_002877</name>
</gene>
<dbReference type="Pfam" id="PF13456">
    <property type="entry name" value="RVT_3"/>
    <property type="match status" value="1"/>
</dbReference>
<sequence length="402" mass="45368">MCNQEQTAFLGRKLINGEVCGLLTPSRWFRQGDPLSPYLFFLCAEGLSCLIRKAVQKRDIAGFNCTREGPKITHLFFIDDRVNIVKCHERYLGLPSFTGRNKRQVFADIIDRVWNRVKGWQHKFFSIGGLVLVSSGVSVLINKKCTGVRGHDNVWSPPHLDLKVKVKDLITASCGWDIELIQRSFNQDDTSHILSIPLSFSGVMDNLLWNYEKLGSFSVRSGYCLGCSMMQESSTSGRAAMLNDQPLLDFLLACKDCMKVYNFKTRCVILWRIWCRRNERVHKSGSLHDEDIVPWAVSYISDFWRANILPHDIPSSSARVGIRWKLPPSGSQVIFDGYSVQVAEAMAILQGFQLDMSLGLSPCMVEWDVLSVVCLINNNQPPCAEIGVIIQDILVLLNSCPN</sequence>